<dbReference type="AlphaFoldDB" id="A0AAE4UB54"/>
<dbReference type="PROSITE" id="PS50977">
    <property type="entry name" value="HTH_TETR_2"/>
    <property type="match status" value="1"/>
</dbReference>
<evidence type="ECO:0000256" key="3">
    <source>
        <dbReference type="ARBA" id="ARBA00023163"/>
    </source>
</evidence>
<evidence type="ECO:0000313" key="8">
    <source>
        <dbReference type="Proteomes" id="UP001185922"/>
    </source>
</evidence>
<evidence type="ECO:0000256" key="4">
    <source>
        <dbReference type="PROSITE-ProRule" id="PRU00335"/>
    </source>
</evidence>
<dbReference type="InterPro" id="IPR001647">
    <property type="entry name" value="HTH_TetR"/>
</dbReference>
<dbReference type="PROSITE" id="PS01081">
    <property type="entry name" value="HTH_TETR_1"/>
    <property type="match status" value="1"/>
</dbReference>
<protein>
    <submittedName>
        <fullName evidence="7">TetR/AcrR family transcriptional regulator</fullName>
    </submittedName>
</protein>
<comment type="caution">
    <text evidence="7">The sequence shown here is derived from an EMBL/GenBank/DDBJ whole genome shotgun (WGS) entry which is preliminary data.</text>
</comment>
<dbReference type="GO" id="GO:0003700">
    <property type="term" value="F:DNA-binding transcription factor activity"/>
    <property type="evidence" value="ECO:0007669"/>
    <property type="project" value="TreeGrafter"/>
</dbReference>
<dbReference type="EMBL" id="JAWLKH010000013">
    <property type="protein sequence ID" value="MDV6312917.1"/>
    <property type="molecule type" value="Genomic_DNA"/>
</dbReference>
<dbReference type="InterPro" id="IPR009057">
    <property type="entry name" value="Homeodomain-like_sf"/>
</dbReference>
<dbReference type="SUPFAM" id="SSF48498">
    <property type="entry name" value="Tetracyclin repressor-like, C-terminal domain"/>
    <property type="match status" value="1"/>
</dbReference>
<reference evidence="7" key="1">
    <citation type="submission" date="2023-10" db="EMBL/GenBank/DDBJ databases">
        <title>Development of a sustainable strategy for remediation of hydrocarbon-contaminated territories based on the waste exchange concept.</title>
        <authorList>
            <person name="Krivoruchko A."/>
        </authorList>
    </citation>
    <scope>NUCLEOTIDE SEQUENCE</scope>
    <source>
        <strain evidence="7">IEGM 1279</strain>
    </source>
</reference>
<dbReference type="InterPro" id="IPR023772">
    <property type="entry name" value="DNA-bd_HTH_TetR-type_CS"/>
</dbReference>
<dbReference type="GO" id="GO:0000976">
    <property type="term" value="F:transcription cis-regulatory region binding"/>
    <property type="evidence" value="ECO:0007669"/>
    <property type="project" value="TreeGrafter"/>
</dbReference>
<feature type="compositionally biased region" description="Basic and acidic residues" evidence="5">
    <location>
        <begin position="1"/>
        <end position="21"/>
    </location>
</feature>
<evidence type="ECO:0000256" key="2">
    <source>
        <dbReference type="ARBA" id="ARBA00023125"/>
    </source>
</evidence>
<keyword evidence="3" id="KW-0804">Transcription</keyword>
<dbReference type="RefSeq" id="WP_024497954.1">
    <property type="nucleotide sequence ID" value="NZ_CP096596.1"/>
</dbReference>
<name>A0AAE4UB54_9ACTN</name>
<dbReference type="PANTHER" id="PTHR30055:SF234">
    <property type="entry name" value="HTH-TYPE TRANSCRIPTIONAL REGULATOR BETI"/>
    <property type="match status" value="1"/>
</dbReference>
<dbReference type="SUPFAM" id="SSF46689">
    <property type="entry name" value="Homeodomain-like"/>
    <property type="match status" value="1"/>
</dbReference>
<gene>
    <name evidence="7" type="ORF">R3Q15_13625</name>
</gene>
<evidence type="ECO:0000256" key="1">
    <source>
        <dbReference type="ARBA" id="ARBA00023015"/>
    </source>
</evidence>
<accession>A0AAE4UB54</accession>
<dbReference type="Gene3D" id="1.10.357.10">
    <property type="entry name" value="Tetracycline Repressor, domain 2"/>
    <property type="match status" value="1"/>
</dbReference>
<organism evidence="7 8">
    <name type="scientific">Gordonia amicalis</name>
    <dbReference type="NCBI Taxonomy" id="89053"/>
    <lineage>
        <taxon>Bacteria</taxon>
        <taxon>Bacillati</taxon>
        <taxon>Actinomycetota</taxon>
        <taxon>Actinomycetes</taxon>
        <taxon>Mycobacteriales</taxon>
        <taxon>Gordoniaceae</taxon>
        <taxon>Gordonia</taxon>
    </lineage>
</organism>
<dbReference type="PANTHER" id="PTHR30055">
    <property type="entry name" value="HTH-TYPE TRANSCRIPTIONAL REGULATOR RUTR"/>
    <property type="match status" value="1"/>
</dbReference>
<feature type="domain" description="HTH tetR-type" evidence="6">
    <location>
        <begin position="31"/>
        <end position="91"/>
    </location>
</feature>
<keyword evidence="1" id="KW-0805">Transcription regulation</keyword>
<feature type="DNA-binding region" description="H-T-H motif" evidence="4">
    <location>
        <begin position="54"/>
        <end position="73"/>
    </location>
</feature>
<dbReference type="InterPro" id="IPR050109">
    <property type="entry name" value="HTH-type_TetR-like_transc_reg"/>
</dbReference>
<feature type="region of interest" description="Disordered" evidence="5">
    <location>
        <begin position="1"/>
        <end position="31"/>
    </location>
</feature>
<dbReference type="Gene3D" id="1.10.10.60">
    <property type="entry name" value="Homeodomain-like"/>
    <property type="match status" value="1"/>
</dbReference>
<dbReference type="InterPro" id="IPR036271">
    <property type="entry name" value="Tet_transcr_reg_TetR-rel_C_sf"/>
</dbReference>
<dbReference type="PRINTS" id="PR00455">
    <property type="entry name" value="HTHTETR"/>
</dbReference>
<keyword evidence="2 4" id="KW-0238">DNA-binding</keyword>
<proteinExistence type="predicted"/>
<evidence type="ECO:0000256" key="5">
    <source>
        <dbReference type="SAM" id="MobiDB-lite"/>
    </source>
</evidence>
<evidence type="ECO:0000259" key="6">
    <source>
        <dbReference type="PROSITE" id="PS50977"/>
    </source>
</evidence>
<sequence>MKSDEDGAPRRSDDMSEPRDDLGDDEDPRRVRSRTRLVDAAVSLLKSGGVEAVTVNAVSRASKVARTTLYRHFGTTGDLLAAAFDRLLPDAIEPTELTGSLRDQLVELMHQNAALADSAPMHTTVLAWLAISTDSPEHTTDRERRLAELRERVIAQYRAPLDHFLDSDIAQAELGDVDHDLAVLQLAGPLVFARLSGILTLTAADRERIVDDFLAAHRKS</sequence>
<dbReference type="Pfam" id="PF00440">
    <property type="entry name" value="TetR_N"/>
    <property type="match status" value="1"/>
</dbReference>
<dbReference type="Proteomes" id="UP001185922">
    <property type="component" value="Unassembled WGS sequence"/>
</dbReference>
<evidence type="ECO:0000313" key="7">
    <source>
        <dbReference type="EMBL" id="MDV6312917.1"/>
    </source>
</evidence>